<dbReference type="Proteomes" id="UP000255515">
    <property type="component" value="Unassembled WGS sequence"/>
</dbReference>
<keyword evidence="1" id="KW-0732">Signal</keyword>
<dbReference type="RefSeq" id="WP_002664934.1">
    <property type="nucleotide sequence ID" value="NZ_UFTJ01000003.1"/>
</dbReference>
<name>A0A380ZYF7_9FLAO</name>
<organism evidence="2 3">
    <name type="scientific">Bergeyella zoohelcum</name>
    <dbReference type="NCBI Taxonomy" id="1015"/>
    <lineage>
        <taxon>Bacteria</taxon>
        <taxon>Pseudomonadati</taxon>
        <taxon>Bacteroidota</taxon>
        <taxon>Flavobacteriia</taxon>
        <taxon>Flavobacteriales</taxon>
        <taxon>Weeksellaceae</taxon>
        <taxon>Bergeyella</taxon>
    </lineage>
</organism>
<dbReference type="AlphaFoldDB" id="A0A380ZYF7"/>
<dbReference type="EMBL" id="UFTJ01000003">
    <property type="protein sequence ID" value="SUV52560.1"/>
    <property type="molecule type" value="Genomic_DNA"/>
</dbReference>
<reference evidence="2 3" key="1">
    <citation type="submission" date="2018-06" db="EMBL/GenBank/DDBJ databases">
        <authorList>
            <consortium name="Pathogen Informatics"/>
            <person name="Doyle S."/>
        </authorList>
    </citation>
    <scope>NUCLEOTIDE SEQUENCE [LARGE SCALE GENOMIC DNA]</scope>
    <source>
        <strain evidence="2 3">NCTC11661</strain>
    </source>
</reference>
<dbReference type="SUPFAM" id="SSF117074">
    <property type="entry name" value="Hypothetical protein PA1324"/>
    <property type="match status" value="1"/>
</dbReference>
<gene>
    <name evidence="2" type="ORF">NCTC11661_01699</name>
</gene>
<sequence>MIKLVSLSLLLISFALDAQRKDVLPDIPFNATDAKSKLAYGTATIKGIAVTREYTDANRGRNPLNSFLGVDVTGTKHLAPPGTVVLLFPVTDYFKKYYQLRKKYRKSRKYVAVLSTEAFSYRIETVVGKNGEFTFERMKPGEYYIEAVFNYRGTGLGYEQVGRTDYYNGYGHYKGSDPIYKSYHYNYTGSAVESAFVTISKDGEIKNVKL</sequence>
<evidence type="ECO:0008006" key="4">
    <source>
        <dbReference type="Google" id="ProtNLM"/>
    </source>
</evidence>
<evidence type="ECO:0000313" key="3">
    <source>
        <dbReference type="Proteomes" id="UP000255515"/>
    </source>
</evidence>
<evidence type="ECO:0000256" key="1">
    <source>
        <dbReference type="SAM" id="SignalP"/>
    </source>
</evidence>
<feature type="signal peptide" evidence="1">
    <location>
        <begin position="1"/>
        <end position="18"/>
    </location>
</feature>
<evidence type="ECO:0000313" key="2">
    <source>
        <dbReference type="EMBL" id="SUV52560.1"/>
    </source>
</evidence>
<feature type="chain" id="PRO_5016657190" description="Carboxypeptidase regulatory-like domain-containing protein" evidence="1">
    <location>
        <begin position="19"/>
        <end position="210"/>
    </location>
</feature>
<protein>
    <recommendedName>
        <fullName evidence="4">Carboxypeptidase regulatory-like domain-containing protein</fullName>
    </recommendedName>
</protein>
<proteinExistence type="predicted"/>
<accession>A0A380ZYF7</accession>